<evidence type="ECO:0000313" key="2">
    <source>
        <dbReference type="EMBL" id="KAF9441623.1"/>
    </source>
</evidence>
<dbReference type="EMBL" id="MU151836">
    <property type="protein sequence ID" value="KAF9441623.1"/>
    <property type="molecule type" value="Genomic_DNA"/>
</dbReference>
<name>A0A9P6BXL3_9AGAR</name>
<dbReference type="AlphaFoldDB" id="A0A9P6BXL3"/>
<accession>A0A9P6BXL3</accession>
<feature type="signal peptide" evidence="1">
    <location>
        <begin position="1"/>
        <end position="20"/>
    </location>
</feature>
<reference evidence="2" key="1">
    <citation type="submission" date="2020-11" db="EMBL/GenBank/DDBJ databases">
        <authorList>
            <consortium name="DOE Joint Genome Institute"/>
            <person name="Ahrendt S."/>
            <person name="Riley R."/>
            <person name="Andreopoulos W."/>
            <person name="Labutti K."/>
            <person name="Pangilinan J."/>
            <person name="Ruiz-Duenas F.J."/>
            <person name="Barrasa J.M."/>
            <person name="Sanchez-Garcia M."/>
            <person name="Camarero S."/>
            <person name="Miyauchi S."/>
            <person name="Serrano A."/>
            <person name="Linde D."/>
            <person name="Babiker R."/>
            <person name="Drula E."/>
            <person name="Ayuso-Fernandez I."/>
            <person name="Pacheco R."/>
            <person name="Padilla G."/>
            <person name="Ferreira P."/>
            <person name="Barriuso J."/>
            <person name="Kellner H."/>
            <person name="Castanera R."/>
            <person name="Alfaro M."/>
            <person name="Ramirez L."/>
            <person name="Pisabarro A.G."/>
            <person name="Kuo A."/>
            <person name="Tritt A."/>
            <person name="Lipzen A."/>
            <person name="He G."/>
            <person name="Yan M."/>
            <person name="Ng V."/>
            <person name="Cullen D."/>
            <person name="Martin F."/>
            <person name="Rosso M.-N."/>
            <person name="Henrissat B."/>
            <person name="Hibbett D."/>
            <person name="Martinez A.T."/>
            <person name="Grigoriev I.V."/>
        </authorList>
    </citation>
    <scope>NUCLEOTIDE SEQUENCE</scope>
    <source>
        <strain evidence="2">MF-IS2</strain>
    </source>
</reference>
<evidence type="ECO:0000256" key="1">
    <source>
        <dbReference type="SAM" id="SignalP"/>
    </source>
</evidence>
<keyword evidence="3" id="KW-1185">Reference proteome</keyword>
<dbReference type="Proteomes" id="UP000807342">
    <property type="component" value="Unassembled WGS sequence"/>
</dbReference>
<sequence>MPMPIHVGIIEIMMIVGLASQRYVAPIHTSIVEITIVVGLAQERYVSTTPTRIVMGPRLVPERYWCPICTGAGTTYQLRAFPALNANADPCRPKLLKMIQDHLAGGTLYIISDVPNSGTYYGLQPDWWY</sequence>
<gene>
    <name evidence="2" type="ORF">P691DRAFT_790901</name>
</gene>
<feature type="chain" id="PRO_5040450731" evidence="1">
    <location>
        <begin position="21"/>
        <end position="129"/>
    </location>
</feature>
<protein>
    <submittedName>
        <fullName evidence="2">Uncharacterized protein</fullName>
    </submittedName>
</protein>
<keyword evidence="1" id="KW-0732">Signal</keyword>
<comment type="caution">
    <text evidence="2">The sequence shown here is derived from an EMBL/GenBank/DDBJ whole genome shotgun (WGS) entry which is preliminary data.</text>
</comment>
<evidence type="ECO:0000313" key="3">
    <source>
        <dbReference type="Proteomes" id="UP000807342"/>
    </source>
</evidence>
<organism evidence="2 3">
    <name type="scientific">Macrolepiota fuliginosa MF-IS2</name>
    <dbReference type="NCBI Taxonomy" id="1400762"/>
    <lineage>
        <taxon>Eukaryota</taxon>
        <taxon>Fungi</taxon>
        <taxon>Dikarya</taxon>
        <taxon>Basidiomycota</taxon>
        <taxon>Agaricomycotina</taxon>
        <taxon>Agaricomycetes</taxon>
        <taxon>Agaricomycetidae</taxon>
        <taxon>Agaricales</taxon>
        <taxon>Agaricineae</taxon>
        <taxon>Agaricaceae</taxon>
        <taxon>Macrolepiota</taxon>
    </lineage>
</organism>
<proteinExistence type="predicted"/>